<dbReference type="AlphaFoldDB" id="A0A6I4M5D9"/>
<dbReference type="InterPro" id="IPR009061">
    <property type="entry name" value="DNA-bd_dom_put_sf"/>
</dbReference>
<protein>
    <submittedName>
        <fullName evidence="3">MerR family transcriptional regulator</fullName>
    </submittedName>
</protein>
<proteinExistence type="predicted"/>
<reference evidence="3" key="1">
    <citation type="submission" date="2019-12" db="EMBL/GenBank/DDBJ databases">
        <title>Actinomadura physcomitrii sp. nov., a novel actinomycete isolated from moss [Physcomitrium sphaericum (Ludw) Fuernr].</title>
        <authorList>
            <person name="Zhuang X."/>
        </authorList>
    </citation>
    <scope>NUCLEOTIDE SEQUENCE [LARGE SCALE GENOMIC DNA]</scope>
    <source>
        <strain evidence="3">LD22</strain>
    </source>
</reference>
<dbReference type="PRINTS" id="PR00040">
    <property type="entry name" value="HTHMERR"/>
</dbReference>
<dbReference type="RefSeq" id="WP_151593215.1">
    <property type="nucleotide sequence ID" value="NZ_WBMS02000006.1"/>
</dbReference>
<accession>A0A6I4M5D9</accession>
<feature type="domain" description="HTH merR-type" evidence="2">
    <location>
        <begin position="125"/>
        <end position="194"/>
    </location>
</feature>
<dbReference type="GO" id="GO:0003700">
    <property type="term" value="F:DNA-binding transcription factor activity"/>
    <property type="evidence" value="ECO:0007669"/>
    <property type="project" value="InterPro"/>
</dbReference>
<dbReference type="PROSITE" id="PS50937">
    <property type="entry name" value="HTH_MERR_2"/>
    <property type="match status" value="2"/>
</dbReference>
<dbReference type="Proteomes" id="UP000462055">
    <property type="component" value="Unassembled WGS sequence"/>
</dbReference>
<evidence type="ECO:0000259" key="2">
    <source>
        <dbReference type="PROSITE" id="PS50937"/>
    </source>
</evidence>
<dbReference type="SUPFAM" id="SSF46955">
    <property type="entry name" value="Putative DNA-binding domain"/>
    <property type="match status" value="2"/>
</dbReference>
<evidence type="ECO:0000256" key="1">
    <source>
        <dbReference type="ARBA" id="ARBA00023125"/>
    </source>
</evidence>
<comment type="caution">
    <text evidence="3">The sequence shown here is derived from an EMBL/GenBank/DDBJ whole genome shotgun (WGS) entry which is preliminary data.</text>
</comment>
<sequence length="249" mass="26620">MASRKSSLRTVDVARRAGCSVQQVRNLERDGVLPPAARTASGYRRYTEAHVRSAVAYRAFAAGTGPVEAKRIMRAAHARPGSGVLALLDEAHARLAAERRGLSLAREAAAAITAEPIGDVRPSDAMTVSELASALGVRPSTLRHWDAEGLVVPARTAPRGTRRYSPADVRDARIVHQLRLAGHRIAPLQAFMPELRRARRWDDLDAALAAREAAIDARSRALVRAAAALDALLPAEAPSPAASHEPGRV</sequence>
<gene>
    <name evidence="3" type="ORF">F8568_009945</name>
</gene>
<organism evidence="3 4">
    <name type="scientific">Actinomadura physcomitrii</name>
    <dbReference type="NCBI Taxonomy" id="2650748"/>
    <lineage>
        <taxon>Bacteria</taxon>
        <taxon>Bacillati</taxon>
        <taxon>Actinomycetota</taxon>
        <taxon>Actinomycetes</taxon>
        <taxon>Streptosporangiales</taxon>
        <taxon>Thermomonosporaceae</taxon>
        <taxon>Actinomadura</taxon>
    </lineage>
</organism>
<dbReference type="SMART" id="SM00422">
    <property type="entry name" value="HTH_MERR"/>
    <property type="match status" value="2"/>
</dbReference>
<name>A0A6I4M5D9_9ACTN</name>
<dbReference type="GO" id="GO:0003677">
    <property type="term" value="F:DNA binding"/>
    <property type="evidence" value="ECO:0007669"/>
    <property type="project" value="UniProtKB-KW"/>
</dbReference>
<dbReference type="PANTHER" id="PTHR30204:SF93">
    <property type="entry name" value="HTH MERR-TYPE DOMAIN-CONTAINING PROTEIN"/>
    <property type="match status" value="1"/>
</dbReference>
<dbReference type="Gene3D" id="1.10.1660.10">
    <property type="match status" value="2"/>
</dbReference>
<evidence type="ECO:0000313" key="4">
    <source>
        <dbReference type="Proteomes" id="UP000462055"/>
    </source>
</evidence>
<keyword evidence="4" id="KW-1185">Reference proteome</keyword>
<keyword evidence="1" id="KW-0238">DNA-binding</keyword>
<feature type="domain" description="HTH merR-type" evidence="2">
    <location>
        <begin position="13"/>
        <end position="52"/>
    </location>
</feature>
<dbReference type="Pfam" id="PF13411">
    <property type="entry name" value="MerR_1"/>
    <property type="match status" value="1"/>
</dbReference>
<dbReference type="EMBL" id="WBMS02000006">
    <property type="protein sequence ID" value="MWA00692.1"/>
    <property type="molecule type" value="Genomic_DNA"/>
</dbReference>
<dbReference type="InterPro" id="IPR000551">
    <property type="entry name" value="MerR-type_HTH_dom"/>
</dbReference>
<evidence type="ECO:0000313" key="3">
    <source>
        <dbReference type="EMBL" id="MWA00692.1"/>
    </source>
</evidence>
<dbReference type="Pfam" id="PF00376">
    <property type="entry name" value="MerR"/>
    <property type="match status" value="1"/>
</dbReference>
<dbReference type="PANTHER" id="PTHR30204">
    <property type="entry name" value="REDOX-CYCLING DRUG-SENSING TRANSCRIPTIONAL ACTIVATOR SOXR"/>
    <property type="match status" value="1"/>
</dbReference>
<dbReference type="InterPro" id="IPR047057">
    <property type="entry name" value="MerR_fam"/>
</dbReference>